<protein>
    <submittedName>
        <fullName evidence="2">Uncharacterized protein</fullName>
    </submittedName>
</protein>
<feature type="non-terminal residue" evidence="2">
    <location>
        <position position="58"/>
    </location>
</feature>
<evidence type="ECO:0000256" key="1">
    <source>
        <dbReference type="SAM" id="Phobius"/>
    </source>
</evidence>
<dbReference type="Proteomes" id="UP001233999">
    <property type="component" value="Unassembled WGS sequence"/>
</dbReference>
<keyword evidence="1" id="KW-0472">Membrane</keyword>
<dbReference type="AlphaFoldDB" id="A0AAD8ES42"/>
<evidence type="ECO:0000313" key="3">
    <source>
        <dbReference type="Proteomes" id="UP001233999"/>
    </source>
</evidence>
<name>A0AAD8ES42_DIPPU</name>
<dbReference type="EMBL" id="JASPKZ010000046">
    <property type="protein sequence ID" value="KAJ9600778.1"/>
    <property type="molecule type" value="Genomic_DNA"/>
</dbReference>
<feature type="transmembrane region" description="Helical" evidence="1">
    <location>
        <begin position="6"/>
        <end position="23"/>
    </location>
</feature>
<keyword evidence="1" id="KW-1133">Transmembrane helix</keyword>
<gene>
    <name evidence="2" type="ORF">L9F63_001058</name>
</gene>
<accession>A0AAD8ES42</accession>
<proteinExistence type="predicted"/>
<reference evidence="2" key="1">
    <citation type="journal article" date="2023" name="IScience">
        <title>Live-bearing cockroach genome reveals convergent evolutionary mechanisms linked to viviparity in insects and beyond.</title>
        <authorList>
            <person name="Fouks B."/>
            <person name="Harrison M.C."/>
            <person name="Mikhailova A.A."/>
            <person name="Marchal E."/>
            <person name="English S."/>
            <person name="Carruthers M."/>
            <person name="Jennings E.C."/>
            <person name="Chiamaka E.L."/>
            <person name="Frigard R.A."/>
            <person name="Pippel M."/>
            <person name="Attardo G.M."/>
            <person name="Benoit J.B."/>
            <person name="Bornberg-Bauer E."/>
            <person name="Tobe S.S."/>
        </authorList>
    </citation>
    <scope>NUCLEOTIDE SEQUENCE</scope>
    <source>
        <strain evidence="2">Stay&amp;Tobe</strain>
    </source>
</reference>
<keyword evidence="3" id="KW-1185">Reference proteome</keyword>
<reference evidence="2" key="2">
    <citation type="submission" date="2023-05" db="EMBL/GenBank/DDBJ databases">
        <authorList>
            <person name="Fouks B."/>
        </authorList>
    </citation>
    <scope>NUCLEOTIDE SEQUENCE</scope>
    <source>
        <strain evidence="2">Stay&amp;Tobe</strain>
        <tissue evidence="2">Testes</tissue>
    </source>
</reference>
<feature type="non-terminal residue" evidence="2">
    <location>
        <position position="1"/>
    </location>
</feature>
<comment type="caution">
    <text evidence="2">The sequence shown here is derived from an EMBL/GenBank/DDBJ whole genome shotgun (WGS) entry which is preliminary data.</text>
</comment>
<sequence length="58" mass="7130">YLYVCSFCIFQILFCFFRFYFALKMMEDLPFCIAMRPMISVFLHHARKNRLPRTLLLI</sequence>
<organism evidence="2 3">
    <name type="scientific">Diploptera punctata</name>
    <name type="common">Pacific beetle cockroach</name>
    <dbReference type="NCBI Taxonomy" id="6984"/>
    <lineage>
        <taxon>Eukaryota</taxon>
        <taxon>Metazoa</taxon>
        <taxon>Ecdysozoa</taxon>
        <taxon>Arthropoda</taxon>
        <taxon>Hexapoda</taxon>
        <taxon>Insecta</taxon>
        <taxon>Pterygota</taxon>
        <taxon>Neoptera</taxon>
        <taxon>Polyneoptera</taxon>
        <taxon>Dictyoptera</taxon>
        <taxon>Blattodea</taxon>
        <taxon>Blaberoidea</taxon>
        <taxon>Blaberidae</taxon>
        <taxon>Diplopterinae</taxon>
        <taxon>Diploptera</taxon>
    </lineage>
</organism>
<evidence type="ECO:0000313" key="2">
    <source>
        <dbReference type="EMBL" id="KAJ9600778.1"/>
    </source>
</evidence>
<keyword evidence="1" id="KW-0812">Transmembrane</keyword>